<dbReference type="GO" id="GO:0005737">
    <property type="term" value="C:cytoplasm"/>
    <property type="evidence" value="ECO:0007669"/>
    <property type="project" value="TreeGrafter"/>
</dbReference>
<dbReference type="Pfam" id="PF10150">
    <property type="entry name" value="RNase_E_G"/>
    <property type="match status" value="1"/>
</dbReference>
<dbReference type="GO" id="GO:0008995">
    <property type="term" value="F:ribonuclease E activity"/>
    <property type="evidence" value="ECO:0007669"/>
    <property type="project" value="UniProtKB-EC"/>
</dbReference>
<proteinExistence type="predicted"/>
<evidence type="ECO:0000256" key="2">
    <source>
        <dbReference type="ARBA" id="ARBA00022723"/>
    </source>
</evidence>
<gene>
    <name evidence="7" type="primary">rne_13</name>
    <name evidence="7" type="ORF">SDC9_162938</name>
</gene>
<name>A0A645FUC3_9ZZZZ</name>
<comment type="caution">
    <text evidence="7">The sequence shown here is derived from an EMBL/GenBank/DDBJ whole genome shotgun (WGS) entry which is preliminary data.</text>
</comment>
<evidence type="ECO:0000256" key="4">
    <source>
        <dbReference type="ARBA" id="ARBA00022842"/>
    </source>
</evidence>
<evidence type="ECO:0000256" key="3">
    <source>
        <dbReference type="ARBA" id="ARBA00022801"/>
    </source>
</evidence>
<dbReference type="InterPro" id="IPR019307">
    <property type="entry name" value="RNA-bd_AU-1/RNase_E/G"/>
</dbReference>
<feature type="domain" description="RNA-binding protein AU-1/Ribonuclease E/G" evidence="6">
    <location>
        <begin position="3"/>
        <end position="110"/>
    </location>
</feature>
<accession>A0A645FUC3</accession>
<keyword evidence="5" id="KW-0694">RNA-binding</keyword>
<dbReference type="EC" id="3.1.26.12" evidence="7"/>
<keyword evidence="3 7" id="KW-0378">Hydrolase</keyword>
<dbReference type="PANTHER" id="PTHR30001">
    <property type="entry name" value="RIBONUCLEASE"/>
    <property type="match status" value="1"/>
</dbReference>
<reference evidence="7" key="1">
    <citation type="submission" date="2019-08" db="EMBL/GenBank/DDBJ databases">
        <authorList>
            <person name="Kucharzyk K."/>
            <person name="Murdoch R.W."/>
            <person name="Higgins S."/>
            <person name="Loffler F."/>
        </authorList>
    </citation>
    <scope>NUCLEOTIDE SEQUENCE</scope>
</reference>
<keyword evidence="2" id="KW-0479">Metal-binding</keyword>
<dbReference type="EMBL" id="VSSQ01062421">
    <property type="protein sequence ID" value="MPN15604.1"/>
    <property type="molecule type" value="Genomic_DNA"/>
</dbReference>
<keyword evidence="4" id="KW-0460">Magnesium</keyword>
<sequence>MQHLRSGATLVIDPCEAMWVIDVNTAANTAGKDREKTLLATNIEAAEEIARLLRLRRAGGIVLIDFIDMKSNADREEVLSAFRAALAKDPVKTAIHGFTSLGFLELTRKKADIPLTGETLLPCPFCRGTGMIHKEENEDEA</sequence>
<dbReference type="AlphaFoldDB" id="A0A645FUC3"/>
<evidence type="ECO:0000259" key="6">
    <source>
        <dbReference type="Pfam" id="PF10150"/>
    </source>
</evidence>
<organism evidence="7">
    <name type="scientific">bioreactor metagenome</name>
    <dbReference type="NCBI Taxonomy" id="1076179"/>
    <lineage>
        <taxon>unclassified sequences</taxon>
        <taxon>metagenomes</taxon>
        <taxon>ecological metagenomes</taxon>
    </lineage>
</organism>
<dbReference type="GO" id="GO:0046872">
    <property type="term" value="F:metal ion binding"/>
    <property type="evidence" value="ECO:0007669"/>
    <property type="project" value="UniProtKB-KW"/>
</dbReference>
<evidence type="ECO:0000313" key="7">
    <source>
        <dbReference type="EMBL" id="MPN15604.1"/>
    </source>
</evidence>
<dbReference type="PANTHER" id="PTHR30001:SF0">
    <property type="entry name" value="RIBONUCLEASE G"/>
    <property type="match status" value="1"/>
</dbReference>
<protein>
    <submittedName>
        <fullName evidence="7">Ribonuclease E</fullName>
        <ecNumber evidence="7">3.1.26.12</ecNumber>
    </submittedName>
</protein>
<dbReference type="InterPro" id="IPR004659">
    <property type="entry name" value="RNase_E/G"/>
</dbReference>
<dbReference type="GO" id="GO:0003723">
    <property type="term" value="F:RNA binding"/>
    <property type="evidence" value="ECO:0007669"/>
    <property type="project" value="UniProtKB-KW"/>
</dbReference>
<comment type="cofactor">
    <cofactor evidence="1">
        <name>Mg(2+)</name>
        <dbReference type="ChEBI" id="CHEBI:18420"/>
    </cofactor>
</comment>
<dbReference type="GO" id="GO:0006364">
    <property type="term" value="P:rRNA processing"/>
    <property type="evidence" value="ECO:0007669"/>
    <property type="project" value="TreeGrafter"/>
</dbReference>
<evidence type="ECO:0000256" key="5">
    <source>
        <dbReference type="ARBA" id="ARBA00022884"/>
    </source>
</evidence>
<evidence type="ECO:0000256" key="1">
    <source>
        <dbReference type="ARBA" id="ARBA00001946"/>
    </source>
</evidence>